<dbReference type="AlphaFoldDB" id="A0A5K7XCB5"/>
<dbReference type="Pfam" id="PF07643">
    <property type="entry name" value="DUF1598"/>
    <property type="match status" value="1"/>
</dbReference>
<dbReference type="KEGG" id="lpav:PLANPX_1555"/>
<dbReference type="InterPro" id="IPR011487">
    <property type="entry name" value="DUF1598"/>
</dbReference>
<sequence length="462" mass="49891">MSPLMRFALVLAFLLSGRTFLHAQAINFAEERPFVIGVVPVVGNGAVGGVAVDADGTIKRAEQRDETSLLDARRSALDGLTGDIAKPAKLRKVSLRRLDALLASHASQNKPLPPEVLYLAGLQRIEYVFAYPEANDLVLAGPAEGWLIDDAGNAVGESSGAPVLQLEDLIAALRTSEKLLAGEMISCSIDPTPAGVQQFARLMRGGRASPSARLLRQIEQAMGPQTITLTGVSPESHFAQVLVAADWQMKRLGMGLAESPVDGLPSYMELLQHHPGAEPDNAMPRWWMAYGEQPVECDKDRLGWRLSPPGIRVCTAAGRLQADGRIAPTTESDPLAKEWADAMTAKYDRLAIVEPVFGQLRGCMDLALVAAILTANDLTTHLNLELPMLLDDSRLQLAAYRVPKTVASQANAVKKKRAWVISVSGGVDLDVASIVNRPSVQAQVQTARMHSPPGQSKSWWWD</sequence>
<protein>
    <recommendedName>
        <fullName evidence="4">DUF1598 domain-containing protein</fullName>
    </recommendedName>
</protein>
<evidence type="ECO:0000256" key="1">
    <source>
        <dbReference type="SAM" id="SignalP"/>
    </source>
</evidence>
<dbReference type="Proteomes" id="UP000326837">
    <property type="component" value="Chromosome"/>
</dbReference>
<feature type="chain" id="PRO_5024846451" description="DUF1598 domain-containing protein" evidence="1">
    <location>
        <begin position="24"/>
        <end position="462"/>
    </location>
</feature>
<reference evidence="3" key="1">
    <citation type="submission" date="2019-10" db="EMBL/GenBank/DDBJ databases">
        <title>Lacipirellula parvula gen. nov., sp. nov., representing a lineage of planctomycetes widespread in freshwater anoxic habitats, and description of the family Lacipirellulaceae.</title>
        <authorList>
            <person name="Dedysh S.N."/>
            <person name="Kulichevskaya I.S."/>
            <person name="Beletsky A.V."/>
            <person name="Rakitin A.L."/>
            <person name="Mardanov A.V."/>
            <person name="Ivanova A.A."/>
            <person name="Saltykova V.X."/>
            <person name="Rijpstra W.I.C."/>
            <person name="Sinninghe Damste J.S."/>
            <person name="Ravin N.V."/>
        </authorList>
    </citation>
    <scope>NUCLEOTIDE SEQUENCE [LARGE SCALE GENOMIC DNA]</scope>
    <source>
        <strain evidence="3">PX69</strain>
    </source>
</reference>
<gene>
    <name evidence="2" type="ORF">PLANPX_1555</name>
</gene>
<dbReference type="EMBL" id="AP021861">
    <property type="protein sequence ID" value="BBO31943.1"/>
    <property type="molecule type" value="Genomic_DNA"/>
</dbReference>
<proteinExistence type="predicted"/>
<evidence type="ECO:0000313" key="2">
    <source>
        <dbReference type="EMBL" id="BBO31943.1"/>
    </source>
</evidence>
<evidence type="ECO:0008006" key="4">
    <source>
        <dbReference type="Google" id="ProtNLM"/>
    </source>
</evidence>
<evidence type="ECO:0000313" key="3">
    <source>
        <dbReference type="Proteomes" id="UP000326837"/>
    </source>
</evidence>
<keyword evidence="3" id="KW-1185">Reference proteome</keyword>
<accession>A0A5K7XCB5</accession>
<dbReference type="RefSeq" id="WP_172991914.1">
    <property type="nucleotide sequence ID" value="NZ_AP021861.1"/>
</dbReference>
<organism evidence="2 3">
    <name type="scientific">Lacipirellula parvula</name>
    <dbReference type="NCBI Taxonomy" id="2650471"/>
    <lineage>
        <taxon>Bacteria</taxon>
        <taxon>Pseudomonadati</taxon>
        <taxon>Planctomycetota</taxon>
        <taxon>Planctomycetia</taxon>
        <taxon>Pirellulales</taxon>
        <taxon>Lacipirellulaceae</taxon>
        <taxon>Lacipirellula</taxon>
    </lineage>
</organism>
<name>A0A5K7XCB5_9BACT</name>
<keyword evidence="1" id="KW-0732">Signal</keyword>
<feature type="signal peptide" evidence="1">
    <location>
        <begin position="1"/>
        <end position="23"/>
    </location>
</feature>